<reference evidence="1 2" key="1">
    <citation type="submission" date="2018-08" db="EMBL/GenBank/DDBJ databases">
        <title>Sequencing the genomes of 1000 actinobacteria strains.</title>
        <authorList>
            <person name="Klenk H.-P."/>
        </authorList>
    </citation>
    <scope>NUCLEOTIDE SEQUENCE [LARGE SCALE GENOMIC DNA]</scope>
    <source>
        <strain evidence="1 2">DSM 43927</strain>
    </source>
</reference>
<protein>
    <submittedName>
        <fullName evidence="1">Uncharacterized protein</fullName>
    </submittedName>
</protein>
<dbReference type="RefSeq" id="WP_116022500.1">
    <property type="nucleotide sequence ID" value="NZ_QTTT01000001.1"/>
</dbReference>
<dbReference type="AlphaFoldDB" id="A0A3D9SV97"/>
<evidence type="ECO:0000313" key="1">
    <source>
        <dbReference type="EMBL" id="REE96925.1"/>
    </source>
</evidence>
<sequence>MASDKHSDLRAFMEQMRQSGSPPPGKRMVLNPQTGKFEIQSTDEQLGDQVPQIDVEDMRAFARG</sequence>
<evidence type="ECO:0000313" key="2">
    <source>
        <dbReference type="Proteomes" id="UP000256661"/>
    </source>
</evidence>
<accession>A0A3D9SV97</accession>
<dbReference type="EMBL" id="QTTT01000001">
    <property type="protein sequence ID" value="REE96925.1"/>
    <property type="molecule type" value="Genomic_DNA"/>
</dbReference>
<dbReference type="OrthoDB" id="3483160at2"/>
<name>A0A3D9SV97_9ACTN</name>
<dbReference type="Proteomes" id="UP000256661">
    <property type="component" value="Unassembled WGS sequence"/>
</dbReference>
<gene>
    <name evidence="1" type="ORF">DFJ69_2378</name>
</gene>
<keyword evidence="2" id="KW-1185">Reference proteome</keyword>
<proteinExistence type="predicted"/>
<comment type="caution">
    <text evidence="1">The sequence shown here is derived from an EMBL/GenBank/DDBJ whole genome shotgun (WGS) entry which is preliminary data.</text>
</comment>
<organism evidence="1 2">
    <name type="scientific">Thermomonospora umbrina</name>
    <dbReference type="NCBI Taxonomy" id="111806"/>
    <lineage>
        <taxon>Bacteria</taxon>
        <taxon>Bacillati</taxon>
        <taxon>Actinomycetota</taxon>
        <taxon>Actinomycetes</taxon>
        <taxon>Streptosporangiales</taxon>
        <taxon>Thermomonosporaceae</taxon>
        <taxon>Thermomonospora</taxon>
    </lineage>
</organism>